<comment type="subcellular location">
    <subcellularLocation>
        <location evidence="1">Fimbrium</location>
    </subcellularLocation>
</comment>
<evidence type="ECO:0000313" key="8">
    <source>
        <dbReference type="EMBL" id="VYU74346.1"/>
    </source>
</evidence>
<dbReference type="RefSeq" id="WP_156567114.1">
    <property type="nucleotide sequence ID" value="NZ_CACRTZ010000037.1"/>
</dbReference>
<dbReference type="AlphaFoldDB" id="A0A6N3HCD1"/>
<dbReference type="PANTHER" id="PTHR33420:SF12">
    <property type="entry name" value="FIMBRIN-LIKE PROTEIN FIMI-RELATED"/>
    <property type="match status" value="1"/>
</dbReference>
<dbReference type="InterPro" id="IPR008966">
    <property type="entry name" value="Adhesion_dom_sf"/>
</dbReference>
<dbReference type="InterPro" id="IPR050263">
    <property type="entry name" value="Bact_Fimbrial_Adh_Pro"/>
</dbReference>
<dbReference type="InterPro" id="IPR054160">
    <property type="entry name" value="MrkD_recept-bd"/>
</dbReference>
<evidence type="ECO:0000256" key="2">
    <source>
        <dbReference type="ARBA" id="ARBA00006671"/>
    </source>
</evidence>
<keyword evidence="4" id="KW-0281">Fimbrium</keyword>
<evidence type="ECO:0000256" key="5">
    <source>
        <dbReference type="SAM" id="SignalP"/>
    </source>
</evidence>
<proteinExistence type="inferred from homology"/>
<dbReference type="Pfam" id="PF00419">
    <property type="entry name" value="Fimbrial"/>
    <property type="match status" value="1"/>
</dbReference>
<evidence type="ECO:0000256" key="4">
    <source>
        <dbReference type="ARBA" id="ARBA00023263"/>
    </source>
</evidence>
<feature type="domain" description="Fimbrial-type adhesion" evidence="6">
    <location>
        <begin position="195"/>
        <end position="370"/>
    </location>
</feature>
<dbReference type="EMBL" id="CACRTZ010000037">
    <property type="protein sequence ID" value="VYU74346.1"/>
    <property type="molecule type" value="Genomic_DNA"/>
</dbReference>
<feature type="domain" description="MrkD-like receptor binding" evidence="7">
    <location>
        <begin position="49"/>
        <end position="171"/>
    </location>
</feature>
<dbReference type="GO" id="GO:0043709">
    <property type="term" value="P:cell adhesion involved in single-species biofilm formation"/>
    <property type="evidence" value="ECO:0007669"/>
    <property type="project" value="TreeGrafter"/>
</dbReference>
<dbReference type="Gene3D" id="2.60.40.1090">
    <property type="entry name" value="Fimbrial-type adhesion domain"/>
    <property type="match status" value="1"/>
</dbReference>
<reference evidence="8" key="1">
    <citation type="submission" date="2019-11" db="EMBL/GenBank/DDBJ databases">
        <authorList>
            <person name="Feng L."/>
        </authorList>
    </citation>
    <scope>NUCLEOTIDE SEQUENCE</scope>
    <source>
        <strain evidence="8">EMassiliensisLFYP7</strain>
    </source>
</reference>
<evidence type="ECO:0000259" key="6">
    <source>
        <dbReference type="Pfam" id="PF00419"/>
    </source>
</evidence>
<organism evidence="8">
    <name type="scientific">Phytobacter massiliensis</name>
    <dbReference type="NCBI Taxonomy" id="1485952"/>
    <lineage>
        <taxon>Bacteria</taxon>
        <taxon>Pseudomonadati</taxon>
        <taxon>Pseudomonadota</taxon>
        <taxon>Gammaproteobacteria</taxon>
        <taxon>Enterobacterales</taxon>
        <taxon>Enterobacteriaceae</taxon>
        <taxon>Phytobacter</taxon>
    </lineage>
</organism>
<dbReference type="InterPro" id="IPR036937">
    <property type="entry name" value="Adhesion_dom_fimbrial_sf"/>
</dbReference>
<dbReference type="Gene3D" id="2.60.40.3310">
    <property type="match status" value="1"/>
</dbReference>
<accession>A0A6N3HCD1</accession>
<evidence type="ECO:0000256" key="3">
    <source>
        <dbReference type="ARBA" id="ARBA00022729"/>
    </source>
</evidence>
<feature type="chain" id="PRO_5026889100" evidence="5">
    <location>
        <begin position="25"/>
        <end position="370"/>
    </location>
</feature>
<name>A0A6N3HCD1_9ENTR</name>
<feature type="signal peptide" evidence="5">
    <location>
        <begin position="1"/>
        <end position="24"/>
    </location>
</feature>
<dbReference type="Pfam" id="PF22003">
    <property type="entry name" value="MrkDrd"/>
    <property type="match status" value="1"/>
</dbReference>
<evidence type="ECO:0000256" key="1">
    <source>
        <dbReference type="ARBA" id="ARBA00004561"/>
    </source>
</evidence>
<keyword evidence="3 5" id="KW-0732">Signal</keyword>
<protein>
    <submittedName>
        <fullName evidence="8">Fimbria adhesin protein</fullName>
    </submittedName>
</protein>
<dbReference type="GO" id="GO:0009289">
    <property type="term" value="C:pilus"/>
    <property type="evidence" value="ECO:0007669"/>
    <property type="project" value="UniProtKB-SubCell"/>
</dbReference>
<comment type="similarity">
    <text evidence="2">Belongs to the fimbrial protein family.</text>
</comment>
<dbReference type="PANTHER" id="PTHR33420">
    <property type="entry name" value="FIMBRIAL SUBUNIT ELFA-RELATED"/>
    <property type="match status" value="1"/>
</dbReference>
<gene>
    <name evidence="8" type="primary">mrkD_2</name>
    <name evidence="8" type="ORF">EMLFYP7_03819</name>
</gene>
<dbReference type="PROSITE" id="PS51257">
    <property type="entry name" value="PROKAR_LIPOPROTEIN"/>
    <property type="match status" value="1"/>
</dbReference>
<sequence length="370" mass="39523">MNTKGLLVFICSLFLFCISTQAFSACAFIQKEGNKTTATKSFTMPIINTISVPPDTPVGKEIYRQKISLSGQGPMSIKCDSAGLFYFSYKYLTTPITPPTYSNEVYNTNLPGIGIKFVSGLRSGDAFPVTYPSTNCTAASTICNWTNGFAAASWFSLIKTANNVPAGKVSASSLPSVIYSIGQAGAMVDVYKITLSGDIQITTPTCDITLASQSMTVNLGRHEMSTFNGKGATTDWKDASINLNNCGQFFGNSQGANVIATFNGDNVKVTMPYSNFVTVTLTSLNGIEDATKGIMKLDDSPNQATGIGIQLSTSEDTAGLVNLTRGFTQALPMNGVQEVTIPLYARYIQTTDRATAGLANGRLEYTIAYQ</sequence>
<dbReference type="InterPro" id="IPR000259">
    <property type="entry name" value="Adhesion_dom_fimbrial"/>
</dbReference>
<evidence type="ECO:0000259" key="7">
    <source>
        <dbReference type="Pfam" id="PF22003"/>
    </source>
</evidence>
<dbReference type="SUPFAM" id="SSF49401">
    <property type="entry name" value="Bacterial adhesins"/>
    <property type="match status" value="1"/>
</dbReference>